<dbReference type="InterPro" id="IPR007052">
    <property type="entry name" value="CS_dom"/>
</dbReference>
<evidence type="ECO:0000259" key="3">
    <source>
        <dbReference type="PROSITE" id="PS51203"/>
    </source>
</evidence>
<dbReference type="PROSITE" id="PS51048">
    <property type="entry name" value="SGS"/>
    <property type="match status" value="1"/>
</dbReference>
<feature type="region of interest" description="Disordered" evidence="1">
    <location>
        <begin position="111"/>
        <end position="134"/>
    </location>
</feature>
<dbReference type="PROSITE" id="PS51203">
    <property type="entry name" value="CS"/>
    <property type="match status" value="1"/>
</dbReference>
<organism evidence="4 5">
    <name type="scientific">Adineta ricciae</name>
    <name type="common">Rotifer</name>
    <dbReference type="NCBI Taxonomy" id="249248"/>
    <lineage>
        <taxon>Eukaryota</taxon>
        <taxon>Metazoa</taxon>
        <taxon>Spiralia</taxon>
        <taxon>Gnathifera</taxon>
        <taxon>Rotifera</taxon>
        <taxon>Eurotatoria</taxon>
        <taxon>Bdelloidea</taxon>
        <taxon>Adinetida</taxon>
        <taxon>Adinetidae</taxon>
        <taxon>Adineta</taxon>
    </lineage>
</organism>
<accession>A0A816D5E9</accession>
<feature type="domain" description="SGS" evidence="2">
    <location>
        <begin position="128"/>
        <end position="218"/>
    </location>
</feature>
<dbReference type="PANTHER" id="PTHR45862">
    <property type="entry name" value="PROTEIN SGT1 HOMOLOG"/>
    <property type="match status" value="1"/>
</dbReference>
<proteinExistence type="predicted"/>
<dbReference type="Proteomes" id="UP000663828">
    <property type="component" value="Unassembled WGS sequence"/>
</dbReference>
<evidence type="ECO:0000313" key="4">
    <source>
        <dbReference type="EMBL" id="CAF1632728.1"/>
    </source>
</evidence>
<feature type="compositionally biased region" description="Low complexity" evidence="1">
    <location>
        <begin position="113"/>
        <end position="124"/>
    </location>
</feature>
<name>A0A816D5E9_ADIRI</name>
<dbReference type="AlphaFoldDB" id="A0A816D5E9"/>
<sequence length="229" mass="25838">MASDGQSQPPVNPPKKINHTWYQSDSTVVVVIPIRNVQREQVNVDSTEKSLSVTVKQPSTDSEYNLELDLAYPINSSRTDFKINTANIEVRLYKVDAIQWTSLDAQHKPNMPPIIINPTTDTKTVPPSYPSSSKKAVDWNKLEVEITKEEKEEKPEGDAALNKLFQQIYRDGTDEQRRAMNKSFSESGGTVLSTNWDEIAKKKTECKPPDVSNREWNGNRMISLMTGSP</sequence>
<dbReference type="InterPro" id="IPR044563">
    <property type="entry name" value="Sgt1-like"/>
</dbReference>
<dbReference type="Pfam" id="PF04969">
    <property type="entry name" value="CS"/>
    <property type="match status" value="1"/>
</dbReference>
<dbReference type="InterPro" id="IPR007699">
    <property type="entry name" value="SGS_dom"/>
</dbReference>
<keyword evidence="5" id="KW-1185">Reference proteome</keyword>
<feature type="region of interest" description="Disordered" evidence="1">
    <location>
        <begin position="205"/>
        <end position="229"/>
    </location>
</feature>
<evidence type="ECO:0000259" key="2">
    <source>
        <dbReference type="PROSITE" id="PS51048"/>
    </source>
</evidence>
<dbReference type="InterPro" id="IPR008978">
    <property type="entry name" value="HSP20-like_chaperone"/>
</dbReference>
<dbReference type="GO" id="GO:0051087">
    <property type="term" value="F:protein-folding chaperone binding"/>
    <property type="evidence" value="ECO:0007669"/>
    <property type="project" value="InterPro"/>
</dbReference>
<dbReference type="Pfam" id="PF05002">
    <property type="entry name" value="SGS"/>
    <property type="match status" value="1"/>
</dbReference>
<protein>
    <recommendedName>
        <fullName evidence="6">Suppressor of G2 allele of SKP1-like protein</fullName>
    </recommendedName>
</protein>
<dbReference type="SUPFAM" id="SSF49764">
    <property type="entry name" value="HSP20-like chaperones"/>
    <property type="match status" value="1"/>
</dbReference>
<feature type="domain" description="CS" evidence="3">
    <location>
        <begin position="14"/>
        <end position="104"/>
    </location>
</feature>
<comment type="caution">
    <text evidence="4">The sequence shown here is derived from an EMBL/GenBank/DDBJ whole genome shotgun (WGS) entry which is preliminary data.</text>
</comment>
<evidence type="ECO:0000313" key="5">
    <source>
        <dbReference type="Proteomes" id="UP000663828"/>
    </source>
</evidence>
<evidence type="ECO:0000256" key="1">
    <source>
        <dbReference type="SAM" id="MobiDB-lite"/>
    </source>
</evidence>
<dbReference type="EMBL" id="CAJNOR010008400">
    <property type="protein sequence ID" value="CAF1632728.1"/>
    <property type="molecule type" value="Genomic_DNA"/>
</dbReference>
<dbReference type="Gene3D" id="2.60.40.790">
    <property type="match status" value="1"/>
</dbReference>
<reference evidence="4" key="1">
    <citation type="submission" date="2021-02" db="EMBL/GenBank/DDBJ databases">
        <authorList>
            <person name="Nowell W R."/>
        </authorList>
    </citation>
    <scope>NUCLEOTIDE SEQUENCE</scope>
</reference>
<gene>
    <name evidence="4" type="ORF">XAT740_LOCUS51933</name>
</gene>
<evidence type="ECO:0008006" key="6">
    <source>
        <dbReference type="Google" id="ProtNLM"/>
    </source>
</evidence>